<feature type="domain" description="C2H2-type" evidence="7">
    <location>
        <begin position="938"/>
        <end position="966"/>
    </location>
</feature>
<dbReference type="SUPFAM" id="SSF57667">
    <property type="entry name" value="beta-beta-alpha zinc fingers"/>
    <property type="match status" value="9"/>
</dbReference>
<dbReference type="InterPro" id="IPR036236">
    <property type="entry name" value="Znf_C2H2_sf"/>
</dbReference>
<proteinExistence type="predicted"/>
<comment type="caution">
    <text evidence="8">The sequence shown here is derived from an EMBL/GenBank/DDBJ whole genome shotgun (WGS) entry which is preliminary data.</text>
</comment>
<dbReference type="InterPro" id="IPR013087">
    <property type="entry name" value="Znf_C2H2_type"/>
</dbReference>
<feature type="domain" description="C2H2-type" evidence="7">
    <location>
        <begin position="462"/>
        <end position="490"/>
    </location>
</feature>
<evidence type="ECO:0000256" key="5">
    <source>
        <dbReference type="PROSITE-ProRule" id="PRU00042"/>
    </source>
</evidence>
<feature type="compositionally biased region" description="Basic residues" evidence="6">
    <location>
        <begin position="778"/>
        <end position="800"/>
    </location>
</feature>
<dbReference type="Gene3D" id="3.30.160.60">
    <property type="entry name" value="Classic Zinc Finger"/>
    <property type="match status" value="11"/>
</dbReference>
<dbReference type="Pfam" id="PF00096">
    <property type="entry name" value="zf-C2H2"/>
    <property type="match status" value="4"/>
</dbReference>
<feature type="compositionally biased region" description="Basic and acidic residues" evidence="6">
    <location>
        <begin position="724"/>
        <end position="737"/>
    </location>
</feature>
<feature type="domain" description="C2H2-type" evidence="7">
    <location>
        <begin position="214"/>
        <end position="242"/>
    </location>
</feature>
<keyword evidence="3 5" id="KW-0863">Zinc-finger</keyword>
<evidence type="ECO:0000256" key="1">
    <source>
        <dbReference type="ARBA" id="ARBA00022723"/>
    </source>
</evidence>
<evidence type="ECO:0000256" key="2">
    <source>
        <dbReference type="ARBA" id="ARBA00022737"/>
    </source>
</evidence>
<feature type="region of interest" description="Disordered" evidence="6">
    <location>
        <begin position="115"/>
        <end position="143"/>
    </location>
</feature>
<dbReference type="GO" id="GO:0008270">
    <property type="term" value="F:zinc ion binding"/>
    <property type="evidence" value="ECO:0007669"/>
    <property type="project" value="UniProtKB-KW"/>
</dbReference>
<dbReference type="Proteomes" id="UP001562425">
    <property type="component" value="Unassembled WGS sequence"/>
</dbReference>
<feature type="domain" description="C2H2-type" evidence="7">
    <location>
        <begin position="877"/>
        <end position="905"/>
    </location>
</feature>
<organism evidence="8 9">
    <name type="scientific">Culex pipiens pipiens</name>
    <name type="common">Northern house mosquito</name>
    <dbReference type="NCBI Taxonomy" id="38569"/>
    <lineage>
        <taxon>Eukaryota</taxon>
        <taxon>Metazoa</taxon>
        <taxon>Ecdysozoa</taxon>
        <taxon>Arthropoda</taxon>
        <taxon>Hexapoda</taxon>
        <taxon>Insecta</taxon>
        <taxon>Pterygota</taxon>
        <taxon>Neoptera</taxon>
        <taxon>Endopterygota</taxon>
        <taxon>Diptera</taxon>
        <taxon>Nematocera</taxon>
        <taxon>Culicoidea</taxon>
        <taxon>Culicidae</taxon>
        <taxon>Culicinae</taxon>
        <taxon>Culicini</taxon>
        <taxon>Culex</taxon>
        <taxon>Culex</taxon>
    </lineage>
</organism>
<feature type="domain" description="C2H2-type" evidence="7">
    <location>
        <begin position="245"/>
        <end position="272"/>
    </location>
</feature>
<gene>
    <name evidence="8" type="ORF">pipiens_007033</name>
</gene>
<dbReference type="Pfam" id="PF13912">
    <property type="entry name" value="zf-C2H2_6"/>
    <property type="match status" value="2"/>
</dbReference>
<protein>
    <recommendedName>
        <fullName evidence="7">C2H2-type domain-containing protein</fullName>
    </recommendedName>
</protein>
<evidence type="ECO:0000256" key="6">
    <source>
        <dbReference type="SAM" id="MobiDB-lite"/>
    </source>
</evidence>
<feature type="region of interest" description="Disordered" evidence="6">
    <location>
        <begin position="724"/>
        <end position="804"/>
    </location>
</feature>
<feature type="domain" description="C2H2-type" evidence="7">
    <location>
        <begin position="908"/>
        <end position="935"/>
    </location>
</feature>
<dbReference type="SMART" id="SM00868">
    <property type="entry name" value="zf-AD"/>
    <property type="match status" value="2"/>
</dbReference>
<feature type="compositionally biased region" description="Basic and acidic residues" evidence="6">
    <location>
        <begin position="1109"/>
        <end position="1118"/>
    </location>
</feature>
<keyword evidence="9" id="KW-1185">Reference proteome</keyword>
<feature type="domain" description="C2H2-type" evidence="7">
    <location>
        <begin position="346"/>
        <end position="374"/>
    </location>
</feature>
<feature type="domain" description="C2H2-type" evidence="7">
    <location>
        <begin position="968"/>
        <end position="995"/>
    </location>
</feature>
<reference evidence="8 9" key="1">
    <citation type="submission" date="2024-05" db="EMBL/GenBank/DDBJ databases">
        <title>Culex pipiens pipiens assembly and annotation.</title>
        <authorList>
            <person name="Alout H."/>
            <person name="Durand T."/>
        </authorList>
    </citation>
    <scope>NUCLEOTIDE SEQUENCE [LARGE SCALE GENOMIC DNA]</scope>
    <source>
        <strain evidence="8">HA-2024</strain>
        <tissue evidence="8">Whole body</tissue>
    </source>
</reference>
<name>A0ABD1DPS2_CULPP</name>
<feature type="domain" description="C2H2-type" evidence="7">
    <location>
        <begin position="432"/>
        <end position="459"/>
    </location>
</feature>
<feature type="domain" description="C2H2-type" evidence="7">
    <location>
        <begin position="159"/>
        <end position="186"/>
    </location>
</feature>
<sequence>MTKNCSINIYSKMADPACLTCTKEVPGQDQAVSVGNRQEVQTALSKHFWFSEFEYRDSLLCQCCWGQIQEFNRFYCEIEQIHTDKKQDTLSNFVEIKQEPQVEDEDDFFKKEPEEVEHFEDESNGLEQDSETEQDSSGEEDTRSITQAVAEFISENIKFDCATCAKPYETFEELRRHSLGQHGKRAYAFCCGNRYSQKSKLNAHVLFHVSPDRLQCDVCLKQFRTRRAWKSHRATAHATEEEKVLQCSVCPKKFAQQQHLKLHEKYHRKLEERKWHCTSCDKYFPYESTLRQHNRSIHALEEPAKVGNVNSEAVLEEAHDDKSEDYQAKLKKSKIDNELIAQHISLECDTCSKKFESFDMLQKHSTTVHFKRATVFCCDTNYSQKPSLVDHIRFHVDPGQLQCEICSKQFRQLRALKFHRDTAHASEDDAVHQCSMCPKKFVTEKHLKIHQKYHLRMNERKWHCVECDRYFAYESILRQHNQSVHTKTSLYICHICAKEYHIYTSYSTHMAAHDESGQAKNKPPEEKLQCLECKAWVTKRGFRRHILRHTGTQTCDQCGHECRSAMALRYHQAQHRSGDFGCTVCDKTFKAQLTLKEHMATHTGDVLYSCDFCDKTFNSNANRASHRKKMHPREWLEDKMRKRGGGAAAATEVTNESESLYGILCPVCWTKIHDFHQFYTEVESIHAKHPQLPVQLQPDQFLEVKQEEPQQTTVFVAEDVVVKSEGDESNEGSKAESDGDDFGGGGDSPMLKEEDSEDDDELSSQEDESEYEEEPVRKRGRKPGSGKKKEKKKTGRRRVGRPVQGWQKDIQDESFIAETVNLVCDTCSEKFGTFEDLQQHSTVLHDKLAYIFCCNLKFSRKPRLVDHIQFHLNPSQFACKICSKQFGDREALKRHMRSMHVDEEEKTLQCSVCPKRFAQKRFLNLHEKYHRNLQEKKFHCEPCNRYFAYASLLRHHNEEVHENKPDKYVCHICAKSYNIYTSYKSHVDSHDEEAKKVKQLSMERVQCTDCNAWVYQRGLRKHMLRHSGTQRCDICGQECSSVMTLKYHKAQHRKDDLTCSVCEKVFKRMINFKEHMASHTGDVLYSCDFCDKTFNSNANRASHRKKMHPKEWLEDKMRKNPNLMQEQFQQPQQQQPA</sequence>
<keyword evidence="1" id="KW-0479">Metal-binding</keyword>
<keyword evidence="4" id="KW-0862">Zinc</keyword>
<feature type="domain" description="C2H2-type" evidence="7">
    <location>
        <begin position="580"/>
        <end position="607"/>
    </location>
</feature>
<feature type="region of interest" description="Disordered" evidence="6">
    <location>
        <begin position="1100"/>
        <end position="1137"/>
    </location>
</feature>
<dbReference type="PANTHER" id="PTHR24379:SF121">
    <property type="entry name" value="C2H2-TYPE DOMAIN-CONTAINING PROTEIN"/>
    <property type="match status" value="1"/>
</dbReference>
<evidence type="ECO:0000256" key="4">
    <source>
        <dbReference type="ARBA" id="ARBA00022833"/>
    </source>
</evidence>
<feature type="domain" description="C2H2-type" evidence="7">
    <location>
        <begin position="1057"/>
        <end position="1084"/>
    </location>
</feature>
<feature type="domain" description="C2H2-type" evidence="7">
    <location>
        <begin position="401"/>
        <end position="429"/>
    </location>
</feature>
<dbReference type="PANTHER" id="PTHR24379">
    <property type="entry name" value="KRAB AND ZINC FINGER DOMAIN-CONTAINING"/>
    <property type="match status" value="1"/>
</dbReference>
<dbReference type="EMBL" id="JBEHCU010005100">
    <property type="protein sequence ID" value="KAL1400912.1"/>
    <property type="molecule type" value="Genomic_DNA"/>
</dbReference>
<feature type="compositionally biased region" description="Acidic residues" evidence="6">
    <location>
        <begin position="754"/>
        <end position="773"/>
    </location>
</feature>
<dbReference type="PROSITE" id="PS00028">
    <property type="entry name" value="ZINC_FINGER_C2H2_1"/>
    <property type="match status" value="19"/>
</dbReference>
<evidence type="ECO:0000259" key="7">
    <source>
        <dbReference type="PROSITE" id="PS50157"/>
    </source>
</evidence>
<feature type="domain" description="C2H2-type" evidence="7">
    <location>
        <begin position="608"/>
        <end position="636"/>
    </location>
</feature>
<dbReference type="Pfam" id="PF13894">
    <property type="entry name" value="zf-C2H2_4"/>
    <property type="match status" value="1"/>
</dbReference>
<keyword evidence="2" id="KW-0677">Repeat</keyword>
<evidence type="ECO:0000313" key="8">
    <source>
        <dbReference type="EMBL" id="KAL1400912.1"/>
    </source>
</evidence>
<dbReference type="SMART" id="SM00355">
    <property type="entry name" value="ZnF_C2H2"/>
    <property type="match status" value="24"/>
</dbReference>
<feature type="domain" description="C2H2-type" evidence="7">
    <location>
        <begin position="1085"/>
        <end position="1113"/>
    </location>
</feature>
<feature type="compositionally biased region" description="Acidic residues" evidence="6">
    <location>
        <begin position="115"/>
        <end position="139"/>
    </location>
</feature>
<dbReference type="InterPro" id="IPR012934">
    <property type="entry name" value="Znf_AD"/>
</dbReference>
<dbReference type="PROSITE" id="PS50157">
    <property type="entry name" value="ZINC_FINGER_C2H2_2"/>
    <property type="match status" value="16"/>
</dbReference>
<dbReference type="Gene3D" id="3.40.1800.20">
    <property type="match status" value="1"/>
</dbReference>
<evidence type="ECO:0000313" key="9">
    <source>
        <dbReference type="Proteomes" id="UP001562425"/>
    </source>
</evidence>
<accession>A0ABD1DPS2</accession>
<feature type="domain" description="C2H2-type" evidence="7">
    <location>
        <begin position="275"/>
        <end position="303"/>
    </location>
</feature>
<evidence type="ECO:0000256" key="3">
    <source>
        <dbReference type="ARBA" id="ARBA00022771"/>
    </source>
</evidence>
<dbReference type="Pfam" id="PF12874">
    <property type="entry name" value="zf-met"/>
    <property type="match status" value="3"/>
</dbReference>
<feature type="compositionally biased region" description="Low complexity" evidence="6">
    <location>
        <begin position="1125"/>
        <end position="1137"/>
    </location>
</feature>
<dbReference type="AlphaFoldDB" id="A0ABD1DPS2"/>